<accession>A0A9N7U7Y2</accession>
<name>A0A9N7U7Y2_PLEPL</name>
<evidence type="ECO:0000256" key="1">
    <source>
        <dbReference type="SAM" id="MobiDB-lite"/>
    </source>
</evidence>
<reference evidence="2" key="1">
    <citation type="submission" date="2020-03" db="EMBL/GenBank/DDBJ databases">
        <authorList>
            <person name="Weist P."/>
        </authorList>
    </citation>
    <scope>NUCLEOTIDE SEQUENCE</scope>
</reference>
<dbReference type="EMBL" id="CADEAL010000896">
    <property type="protein sequence ID" value="CAB1426593.1"/>
    <property type="molecule type" value="Genomic_DNA"/>
</dbReference>
<evidence type="ECO:0000313" key="2">
    <source>
        <dbReference type="EMBL" id="CAB1426593.1"/>
    </source>
</evidence>
<sequence length="339" mass="37470">MSAVQLLRVSVHERIRAAAEHFLLRLEKGEEPARVPALRAMLTERLTAEIVAVFEETVAEYEDRVERSEREVCRQRRLLDAVMKPEVRLHRADVQQLVLSKAEVPPEQQPWSPLVDQEDPEPPHIKEEQEELWTKQEGEADIKFTLIPVAVKSEEDEETPQSSQLHQSQTEENRANCGGPEPEPARNSGPEGHLEPGPETEESSETADSEGDWMETREPQPGCAGELGLSQQGSPGLRGGHSKQVNLRRAVLDRAPPSVYPGVTTTGSAQEIREKTNHTEAVTSSAPGPSGAVTMGLMVVSTHLGPALHSQDMFSLSGFTEPTIVLMNSTWRLVIICLR</sequence>
<feature type="region of interest" description="Disordered" evidence="1">
    <location>
        <begin position="153"/>
        <end position="243"/>
    </location>
</feature>
<gene>
    <name evidence="2" type="ORF">PLEPLA_LOCUS14529</name>
</gene>
<organism evidence="2 3">
    <name type="scientific">Pleuronectes platessa</name>
    <name type="common">European plaice</name>
    <dbReference type="NCBI Taxonomy" id="8262"/>
    <lineage>
        <taxon>Eukaryota</taxon>
        <taxon>Metazoa</taxon>
        <taxon>Chordata</taxon>
        <taxon>Craniata</taxon>
        <taxon>Vertebrata</taxon>
        <taxon>Euteleostomi</taxon>
        <taxon>Actinopterygii</taxon>
        <taxon>Neopterygii</taxon>
        <taxon>Teleostei</taxon>
        <taxon>Neoteleostei</taxon>
        <taxon>Acanthomorphata</taxon>
        <taxon>Carangaria</taxon>
        <taxon>Pleuronectiformes</taxon>
        <taxon>Pleuronectoidei</taxon>
        <taxon>Pleuronectidae</taxon>
        <taxon>Pleuronectes</taxon>
    </lineage>
</organism>
<dbReference type="AlphaFoldDB" id="A0A9N7U7Y2"/>
<dbReference type="Proteomes" id="UP001153269">
    <property type="component" value="Unassembled WGS sequence"/>
</dbReference>
<keyword evidence="3" id="KW-1185">Reference proteome</keyword>
<protein>
    <submittedName>
        <fullName evidence="2">Uncharacterized protein</fullName>
    </submittedName>
</protein>
<proteinExistence type="predicted"/>
<evidence type="ECO:0000313" key="3">
    <source>
        <dbReference type="Proteomes" id="UP001153269"/>
    </source>
</evidence>
<feature type="region of interest" description="Disordered" evidence="1">
    <location>
        <begin position="103"/>
        <end position="124"/>
    </location>
</feature>
<feature type="compositionally biased region" description="Acidic residues" evidence="1">
    <location>
        <begin position="198"/>
        <end position="213"/>
    </location>
</feature>
<comment type="caution">
    <text evidence="2">The sequence shown here is derived from an EMBL/GenBank/DDBJ whole genome shotgun (WGS) entry which is preliminary data.</text>
</comment>